<evidence type="ECO:0000259" key="1">
    <source>
        <dbReference type="Pfam" id="PF07929"/>
    </source>
</evidence>
<dbReference type="InterPro" id="IPR024047">
    <property type="entry name" value="MM3350-like_sf"/>
</dbReference>
<proteinExistence type="predicted"/>
<evidence type="ECO:0000313" key="3">
    <source>
        <dbReference type="EMBL" id="MBD8034852.1"/>
    </source>
</evidence>
<organism evidence="3 4">
    <name type="scientific">Solibacillus merdavium</name>
    <dbReference type="NCBI Taxonomy" id="2762218"/>
    <lineage>
        <taxon>Bacteria</taxon>
        <taxon>Bacillati</taxon>
        <taxon>Bacillota</taxon>
        <taxon>Bacilli</taxon>
        <taxon>Bacillales</taxon>
        <taxon>Caryophanaceae</taxon>
        <taxon>Solibacillus</taxon>
    </lineage>
</organism>
<accession>A0ABR8XSE0</accession>
<protein>
    <submittedName>
        <fullName evidence="3">Plasmid pRiA4b ORF-3 family protein</fullName>
    </submittedName>
</protein>
<dbReference type="Pfam" id="PF22016">
    <property type="entry name" value="DUF6933"/>
    <property type="match status" value="1"/>
</dbReference>
<sequence>MIIQCTKALLDKLEIQKSDLVSPEGYEQSPKSLMGWHANLVTIYRRKVMILMNNETRYPIVINRLLKKDLSNINAVIQEAIRVALRMEGIKEAIIEDYLASGEDITFSKTASRSMVAKLNNTVREIEMMSEYLDKDTTIQRYISLVVSRMIQLDGPKKGFYPRNKMIESLAMLNGLNVNQAAEQVFDIELYQLNIQLDLEGHHIWRRVLVPSSFSFRHLHNIIQTVFDWQNYHLHEFTVKRANNKPLKIVLDDDPETLEFTAFDNEEIVQERFVSLRDVFSKHSDVLYQYDFGDSWMHIITLEKKVQAHSLQVVFLEGNGERPPEDVGGEYGFNEYLRILGDATDPEHEDMKIWAASQKERIFTVEQTNQRLKNVIYNYYYI</sequence>
<dbReference type="Proteomes" id="UP000600565">
    <property type="component" value="Unassembled WGS sequence"/>
</dbReference>
<evidence type="ECO:0000313" key="4">
    <source>
        <dbReference type="Proteomes" id="UP000600565"/>
    </source>
</evidence>
<dbReference type="InterPro" id="IPR053864">
    <property type="entry name" value="DUF6933"/>
</dbReference>
<dbReference type="SUPFAM" id="SSF159941">
    <property type="entry name" value="MM3350-like"/>
    <property type="match status" value="1"/>
</dbReference>
<keyword evidence="4" id="KW-1185">Reference proteome</keyword>
<dbReference type="EMBL" id="JACSPW010000025">
    <property type="protein sequence ID" value="MBD8034852.1"/>
    <property type="molecule type" value="Genomic_DNA"/>
</dbReference>
<dbReference type="Gene3D" id="3.10.290.30">
    <property type="entry name" value="MM3350-like"/>
    <property type="match status" value="1"/>
</dbReference>
<dbReference type="InterPro" id="IPR012912">
    <property type="entry name" value="Plasmid_pRiA4b_Orf3-like"/>
</dbReference>
<dbReference type="PANTHER" id="PTHR41878">
    <property type="entry name" value="LEXA REPRESSOR-RELATED"/>
    <property type="match status" value="1"/>
</dbReference>
<evidence type="ECO:0000259" key="2">
    <source>
        <dbReference type="Pfam" id="PF22016"/>
    </source>
</evidence>
<dbReference type="RefSeq" id="WP_191705337.1">
    <property type="nucleotide sequence ID" value="NZ_JACSPW010000025.1"/>
</dbReference>
<dbReference type="Pfam" id="PF07929">
    <property type="entry name" value="PRiA4_ORF3"/>
    <property type="match status" value="1"/>
</dbReference>
<gene>
    <name evidence="3" type="ORF">H9632_17465</name>
</gene>
<comment type="caution">
    <text evidence="3">The sequence shown here is derived from an EMBL/GenBank/DDBJ whole genome shotgun (WGS) entry which is preliminary data.</text>
</comment>
<feature type="domain" description="DUF6933" evidence="2">
    <location>
        <begin position="2"/>
        <end position="164"/>
    </location>
</feature>
<name>A0ABR8XSE0_9BACL</name>
<feature type="domain" description="Plasmid pRiA4b Orf3-like" evidence="1">
    <location>
        <begin position="190"/>
        <end position="367"/>
    </location>
</feature>
<dbReference type="PANTHER" id="PTHR41878:SF1">
    <property type="entry name" value="TNPR PROTEIN"/>
    <property type="match status" value="1"/>
</dbReference>
<reference evidence="3 4" key="1">
    <citation type="submission" date="2020-08" db="EMBL/GenBank/DDBJ databases">
        <title>A Genomic Blueprint of the Chicken Gut Microbiome.</title>
        <authorList>
            <person name="Gilroy R."/>
            <person name="Ravi A."/>
            <person name="Getino M."/>
            <person name="Pursley I."/>
            <person name="Horton D.L."/>
            <person name="Alikhan N.-F."/>
            <person name="Baker D."/>
            <person name="Gharbi K."/>
            <person name="Hall N."/>
            <person name="Watson M."/>
            <person name="Adriaenssens E.M."/>
            <person name="Foster-Nyarko E."/>
            <person name="Jarju S."/>
            <person name="Secka A."/>
            <person name="Antonio M."/>
            <person name="Oren A."/>
            <person name="Chaudhuri R."/>
            <person name="La Ragione R.M."/>
            <person name="Hildebrand F."/>
            <person name="Pallen M.J."/>
        </authorList>
    </citation>
    <scope>NUCLEOTIDE SEQUENCE [LARGE SCALE GENOMIC DNA]</scope>
    <source>
        <strain evidence="3 4">Sa1YVA6</strain>
    </source>
</reference>